<dbReference type="InterPro" id="IPR004370">
    <property type="entry name" value="4-OT-like_dom"/>
</dbReference>
<name>A0ABS2V1T3_9ACTN</name>
<dbReference type="InterPro" id="IPR014347">
    <property type="entry name" value="Tautomerase/MIF_sf"/>
</dbReference>
<evidence type="ECO:0000256" key="1">
    <source>
        <dbReference type="ARBA" id="ARBA00023235"/>
    </source>
</evidence>
<dbReference type="Gene3D" id="3.30.429.10">
    <property type="entry name" value="Macrophage Migration Inhibitory Factor"/>
    <property type="match status" value="1"/>
</dbReference>
<dbReference type="EMBL" id="JAFEJA010000002">
    <property type="protein sequence ID" value="MBM9623439.1"/>
    <property type="molecule type" value="Genomic_DNA"/>
</dbReference>
<dbReference type="RefSeq" id="WP_205377573.1">
    <property type="nucleotide sequence ID" value="NZ_JAFEJA010000002.1"/>
</dbReference>
<comment type="caution">
    <text evidence="3">The sequence shown here is derived from an EMBL/GenBank/DDBJ whole genome shotgun (WGS) entry which is preliminary data.</text>
</comment>
<dbReference type="Proteomes" id="UP000664109">
    <property type="component" value="Unassembled WGS sequence"/>
</dbReference>
<evidence type="ECO:0000259" key="2">
    <source>
        <dbReference type="Pfam" id="PF01361"/>
    </source>
</evidence>
<keyword evidence="4" id="KW-1185">Reference proteome</keyword>
<reference evidence="3 4" key="1">
    <citation type="journal article" date="2016" name="Arch. Microbiol.">
        <title>Streptomyces zhihengii sp. nov., isolated from rhizospheric soil of Psammosilene tunicoides.</title>
        <authorList>
            <person name="Huang M.J."/>
            <person name="Fei J.J."/>
            <person name="Salam N."/>
            <person name="Kim C.J."/>
            <person name="Hozzein W.N."/>
            <person name="Xiao M."/>
            <person name="Huang H.Q."/>
            <person name="Li W.J."/>
        </authorList>
    </citation>
    <scope>NUCLEOTIDE SEQUENCE [LARGE SCALE GENOMIC DNA]</scope>
    <source>
        <strain evidence="3 4">YIM T102</strain>
    </source>
</reference>
<accession>A0ABS2V1T3</accession>
<evidence type="ECO:0000313" key="3">
    <source>
        <dbReference type="EMBL" id="MBM9623439.1"/>
    </source>
</evidence>
<organism evidence="3 4">
    <name type="scientific">Streptomyces zhihengii</name>
    <dbReference type="NCBI Taxonomy" id="1818004"/>
    <lineage>
        <taxon>Bacteria</taxon>
        <taxon>Bacillati</taxon>
        <taxon>Actinomycetota</taxon>
        <taxon>Actinomycetes</taxon>
        <taxon>Kitasatosporales</taxon>
        <taxon>Streptomycetaceae</taxon>
        <taxon>Streptomyces</taxon>
    </lineage>
</organism>
<dbReference type="Pfam" id="PF01361">
    <property type="entry name" value="Tautomerase"/>
    <property type="match status" value="1"/>
</dbReference>
<sequence length="84" mass="9280">MPHVTVQHFTRTFTDAEKADLVEAVTEAVTRVFGTGPGNVSLAVEAVDPSDWTEQVYRPAVEERPELLWKHPEYTPSAGGEGDR</sequence>
<dbReference type="SUPFAM" id="SSF55331">
    <property type="entry name" value="Tautomerase/MIF"/>
    <property type="match status" value="1"/>
</dbReference>
<evidence type="ECO:0000313" key="4">
    <source>
        <dbReference type="Proteomes" id="UP000664109"/>
    </source>
</evidence>
<gene>
    <name evidence="3" type="ORF">JE024_33110</name>
</gene>
<keyword evidence="1" id="KW-0413">Isomerase</keyword>
<feature type="domain" description="4-oxalocrotonate tautomerase-like" evidence="2">
    <location>
        <begin position="2"/>
        <end position="52"/>
    </location>
</feature>
<protein>
    <submittedName>
        <fullName evidence="3">Tautomerase family protein</fullName>
    </submittedName>
</protein>
<proteinExistence type="predicted"/>